<name>A0A7S9HDM5_9ALTE</name>
<evidence type="ECO:0000313" key="8">
    <source>
        <dbReference type="Proteomes" id="UP000595095"/>
    </source>
</evidence>
<organism evidence="7 8">
    <name type="scientific">Salinimonas marina</name>
    <dbReference type="NCBI Taxonomy" id="2785918"/>
    <lineage>
        <taxon>Bacteria</taxon>
        <taxon>Pseudomonadati</taxon>
        <taxon>Pseudomonadota</taxon>
        <taxon>Gammaproteobacteria</taxon>
        <taxon>Alteromonadales</taxon>
        <taxon>Alteromonadaceae</taxon>
        <taxon>Alteromonas/Salinimonas group</taxon>
        <taxon>Salinimonas</taxon>
    </lineage>
</organism>
<dbReference type="GO" id="GO:0030244">
    <property type="term" value="P:cellulose biosynthetic process"/>
    <property type="evidence" value="ECO:0007669"/>
    <property type="project" value="InterPro"/>
</dbReference>
<gene>
    <name evidence="7" type="ORF">IT774_02300</name>
</gene>
<dbReference type="InterPro" id="IPR011990">
    <property type="entry name" value="TPR-like_helical_dom_sf"/>
</dbReference>
<dbReference type="KEGG" id="smaa:IT774_02300"/>
<evidence type="ECO:0000256" key="1">
    <source>
        <dbReference type="ARBA" id="ARBA00003476"/>
    </source>
</evidence>
<evidence type="ECO:0000256" key="3">
    <source>
        <dbReference type="ARBA" id="ARBA00022737"/>
    </source>
</evidence>
<evidence type="ECO:0000256" key="4">
    <source>
        <dbReference type="ARBA" id="ARBA00022803"/>
    </source>
</evidence>
<dbReference type="Gene3D" id="1.25.40.10">
    <property type="entry name" value="Tetratricopeptide repeat domain"/>
    <property type="match status" value="1"/>
</dbReference>
<feature type="signal peptide" evidence="5">
    <location>
        <begin position="1"/>
        <end position="19"/>
    </location>
</feature>
<reference evidence="7 8" key="1">
    <citation type="submission" date="2020-11" db="EMBL/GenBank/DDBJ databases">
        <title>Complete genome sequence for Salinimonas sp. strain G2-b.</title>
        <authorList>
            <person name="Park S.-J."/>
        </authorList>
    </citation>
    <scope>NUCLEOTIDE SEQUENCE [LARGE SCALE GENOMIC DNA]</scope>
    <source>
        <strain evidence="7 8">G2-b</strain>
    </source>
</reference>
<evidence type="ECO:0000259" key="6">
    <source>
        <dbReference type="Pfam" id="PF05420"/>
    </source>
</evidence>
<protein>
    <submittedName>
        <fullName evidence="7">BCSC C-terminal domain-containing protein</fullName>
    </submittedName>
</protein>
<dbReference type="RefSeq" id="WP_195811159.1">
    <property type="nucleotide sequence ID" value="NZ_CP064795.1"/>
</dbReference>
<feature type="chain" id="PRO_5032977547" evidence="5">
    <location>
        <begin position="20"/>
        <end position="786"/>
    </location>
</feature>
<feature type="domain" description="Cellulose synthase operon C C-terminal" evidence="6">
    <location>
        <begin position="458"/>
        <end position="761"/>
    </location>
</feature>
<dbReference type="EMBL" id="CP064795">
    <property type="protein sequence ID" value="QPG06082.1"/>
    <property type="molecule type" value="Genomic_DNA"/>
</dbReference>
<comment type="function">
    <text evidence="1">Required for maximal bacterial cellulose synthesis.</text>
</comment>
<dbReference type="Proteomes" id="UP000595095">
    <property type="component" value="Chromosome"/>
</dbReference>
<evidence type="ECO:0000313" key="7">
    <source>
        <dbReference type="EMBL" id="QPG06082.1"/>
    </source>
</evidence>
<dbReference type="GO" id="GO:0019867">
    <property type="term" value="C:outer membrane"/>
    <property type="evidence" value="ECO:0007669"/>
    <property type="project" value="InterPro"/>
</dbReference>
<keyword evidence="8" id="KW-1185">Reference proteome</keyword>
<dbReference type="InterPro" id="IPR008410">
    <property type="entry name" value="BCSC_C"/>
</dbReference>
<keyword evidence="2 5" id="KW-0732">Signal</keyword>
<sequence length="786" mass="86607">MMRAVICLMVLGISTLPCAGQVVTDYATTDVALPKGQAEQPDTTGVWFHIQQQQRRLAAAEFQRLQQVYPEWQPSPALRTALEQMPLPTASPPTSPAKLQTATMHEGATKSQTRQLFWRLSKWSEAQRKTASEDTLASAARLAAAAGEPEYHVLLGWIYYARNQYQQAFTQFERARTSGSPSVKTTSPGDGIIASVTALTRQALTNDNLPAVKQWQTRYPDLGLDKLIDNSAWQAYEQQNFQAAMSRFELTHNLYGQVLTLTQTRQPAKALAVACAYPQAPRLTQFCTDQLSMQQAALYNAKNYPGSLHKARAIATRRTLTPAEAELQGWAQLATGQYDAAQHVFNGLLRRDPTNRVYAQGLLQSLKSYASHMLFAELYPAVASLVKQQAAGNAWQRKQFWQARELEHPVARQAISAQPLTLFAGLTSHNRSGAAGLGHLDRLDSYIGISDTLADWQWQLQLNYQQLYSGAPATGSWFGDGQVQDSFTSLTGFEDVGLTGSAKYETDNATYYAQLGYTLLDQPVNARPNGQLGGVWLAPDHTLGVTVYHQPVAQSLLSLGSNYFQTRTEAWGAVYKTGLRGLFSRVIMPQWALSLSTVADRYAGTRVIDNNHFGLRVEVSKAIQIDSDIPLDFVRAGPYVSWEGFEHNAGDFTRGQGGYFSPDSLFASGVSAAILTGEGRLWQMKGEVSVGYSWIHESGYRRFALTETGPEVEARQRSGISGQMTLQAQWQLSRQLVLTGFVGRNFAVEYQATQAGLQLRWQPAGAAGLTSDTLILEDPALSGFAF</sequence>
<accession>A0A7S9HDM5</accession>
<dbReference type="Pfam" id="PF05420">
    <property type="entry name" value="BCSC_C"/>
    <property type="match status" value="1"/>
</dbReference>
<dbReference type="SUPFAM" id="SSF48452">
    <property type="entry name" value="TPR-like"/>
    <property type="match status" value="1"/>
</dbReference>
<proteinExistence type="predicted"/>
<dbReference type="AlphaFoldDB" id="A0A7S9HDM5"/>
<evidence type="ECO:0000256" key="2">
    <source>
        <dbReference type="ARBA" id="ARBA00022729"/>
    </source>
</evidence>
<keyword evidence="3" id="KW-0677">Repeat</keyword>
<evidence type="ECO:0000256" key="5">
    <source>
        <dbReference type="SAM" id="SignalP"/>
    </source>
</evidence>
<keyword evidence="4" id="KW-0802">TPR repeat</keyword>